<dbReference type="OrthoDB" id="257751at2"/>
<gene>
    <name evidence="3" type="primary">glk</name>
    <name evidence="5" type="ORF">ENE75_22320</name>
</gene>
<feature type="binding site" evidence="3">
    <location>
        <begin position="11"/>
        <end position="16"/>
    </location>
    <ligand>
        <name>ATP</name>
        <dbReference type="ChEBI" id="CHEBI:30616"/>
    </ligand>
</feature>
<dbReference type="Pfam" id="PF02685">
    <property type="entry name" value="Glucokinase"/>
    <property type="match status" value="1"/>
</dbReference>
<reference evidence="5 6" key="1">
    <citation type="submission" date="2019-01" db="EMBL/GenBank/DDBJ databases">
        <authorList>
            <person name="Chen W.-M."/>
        </authorList>
    </citation>
    <scope>NUCLEOTIDE SEQUENCE [LARGE SCALE GENOMIC DNA]</scope>
    <source>
        <strain evidence="5 6">ICH-3</strain>
    </source>
</reference>
<dbReference type="Gene3D" id="3.30.420.40">
    <property type="match status" value="1"/>
</dbReference>
<dbReference type="PANTHER" id="PTHR47690">
    <property type="entry name" value="GLUCOKINASE"/>
    <property type="match status" value="1"/>
</dbReference>
<keyword evidence="3" id="KW-0963">Cytoplasm</keyword>
<dbReference type="InterPro" id="IPR043129">
    <property type="entry name" value="ATPase_NBD"/>
</dbReference>
<comment type="subcellular location">
    <subcellularLocation>
        <location evidence="3">Cytoplasm</location>
    </subcellularLocation>
</comment>
<dbReference type="InterPro" id="IPR050201">
    <property type="entry name" value="Bacterial_glucokinase"/>
</dbReference>
<accession>A0A3S3S8T4</accession>
<dbReference type="SUPFAM" id="SSF53067">
    <property type="entry name" value="Actin-like ATPase domain"/>
    <property type="match status" value="1"/>
</dbReference>
<dbReference type="Gene3D" id="3.40.367.20">
    <property type="match status" value="1"/>
</dbReference>
<evidence type="ECO:0000313" key="5">
    <source>
        <dbReference type="EMBL" id="RVT48431.1"/>
    </source>
</evidence>
<keyword evidence="3" id="KW-0547">Nucleotide-binding</keyword>
<name>A0A3S3S8T4_9BURK</name>
<evidence type="ECO:0000256" key="4">
    <source>
        <dbReference type="RuleBase" id="RU004046"/>
    </source>
</evidence>
<dbReference type="GO" id="GO:0005524">
    <property type="term" value="F:ATP binding"/>
    <property type="evidence" value="ECO:0007669"/>
    <property type="project" value="UniProtKB-UniRule"/>
</dbReference>
<dbReference type="HAMAP" id="MF_00524">
    <property type="entry name" value="Glucokinase"/>
    <property type="match status" value="1"/>
</dbReference>
<dbReference type="EC" id="2.7.1.2" evidence="3"/>
<keyword evidence="3" id="KW-0324">Glycolysis</keyword>
<keyword evidence="1 3" id="KW-0808">Transferase</keyword>
<dbReference type="EMBL" id="SACT01000010">
    <property type="protein sequence ID" value="RVT48431.1"/>
    <property type="molecule type" value="Genomic_DNA"/>
</dbReference>
<evidence type="ECO:0000313" key="6">
    <source>
        <dbReference type="Proteomes" id="UP000288178"/>
    </source>
</evidence>
<dbReference type="GO" id="GO:0004340">
    <property type="term" value="F:glucokinase activity"/>
    <property type="evidence" value="ECO:0007669"/>
    <property type="project" value="UniProtKB-UniRule"/>
</dbReference>
<dbReference type="GO" id="GO:0006096">
    <property type="term" value="P:glycolytic process"/>
    <property type="evidence" value="ECO:0007669"/>
    <property type="project" value="UniProtKB-UniRule"/>
</dbReference>
<dbReference type="NCBIfam" id="TIGR00749">
    <property type="entry name" value="glk"/>
    <property type="match status" value="1"/>
</dbReference>
<protein>
    <recommendedName>
        <fullName evidence="3">Glucokinase</fullName>
        <ecNumber evidence="3">2.7.1.2</ecNumber>
    </recommendedName>
    <alternativeName>
        <fullName evidence="3">Glucose kinase</fullName>
    </alternativeName>
</protein>
<keyword evidence="6" id="KW-1185">Reference proteome</keyword>
<dbReference type="GO" id="GO:0005536">
    <property type="term" value="F:D-glucose binding"/>
    <property type="evidence" value="ECO:0007669"/>
    <property type="project" value="InterPro"/>
</dbReference>
<sequence length="320" mass="33007">MQQPGFPRLLGDVGGTHARFGWQSAPAAAIEHIGIERCGDHAGLADAVRHYLGQWRLPAPAAAAIGIANPVAGDEIRMTNHHWRFSIRALRDELGLQRLCVVNDFEALALALPTLEASVLQPIGGGRADPQAACAVIGPGTGLGMAGLLPGGRHAVTGEGGHATLAPVDDRESAVIARLRQRFGHVSAERVLSGAGLVNLYAAVSALDEQAAEPLEPADVIQRGLGGQDAACRTAIDLFCGFLGSVAGNLALTLGARGGVYIGGGIVPRLGPAFADSAFRARFEAKGRFNGYLSAIPTWLIVAPQPPALQGASRALDLGG</sequence>
<dbReference type="PANTHER" id="PTHR47690:SF1">
    <property type="entry name" value="GLUCOKINASE"/>
    <property type="match status" value="1"/>
</dbReference>
<dbReference type="Proteomes" id="UP000288178">
    <property type="component" value="Unassembled WGS sequence"/>
</dbReference>
<evidence type="ECO:0000256" key="2">
    <source>
        <dbReference type="ARBA" id="ARBA00022777"/>
    </source>
</evidence>
<keyword evidence="2 3" id="KW-0418">Kinase</keyword>
<comment type="similarity">
    <text evidence="3 4">Belongs to the bacterial glucokinase family.</text>
</comment>
<dbReference type="CDD" id="cd24008">
    <property type="entry name" value="ASKHA_NBD_GLK"/>
    <property type="match status" value="1"/>
</dbReference>
<comment type="caution">
    <text evidence="5">The sequence shown here is derived from an EMBL/GenBank/DDBJ whole genome shotgun (WGS) entry which is preliminary data.</text>
</comment>
<organism evidence="5 6">
    <name type="scientific">Rubrivivax albus</name>
    <dbReference type="NCBI Taxonomy" id="2499835"/>
    <lineage>
        <taxon>Bacteria</taxon>
        <taxon>Pseudomonadati</taxon>
        <taxon>Pseudomonadota</taxon>
        <taxon>Betaproteobacteria</taxon>
        <taxon>Burkholderiales</taxon>
        <taxon>Sphaerotilaceae</taxon>
        <taxon>Rubrivivax</taxon>
    </lineage>
</organism>
<dbReference type="InterPro" id="IPR003836">
    <property type="entry name" value="Glucokinase"/>
</dbReference>
<dbReference type="AlphaFoldDB" id="A0A3S3S8T4"/>
<keyword evidence="3" id="KW-0067">ATP-binding</keyword>
<evidence type="ECO:0000256" key="1">
    <source>
        <dbReference type="ARBA" id="ARBA00022679"/>
    </source>
</evidence>
<dbReference type="GO" id="GO:0005829">
    <property type="term" value="C:cytosol"/>
    <property type="evidence" value="ECO:0007669"/>
    <property type="project" value="TreeGrafter"/>
</dbReference>
<dbReference type="RefSeq" id="WP_128200854.1">
    <property type="nucleotide sequence ID" value="NZ_SACT01000010.1"/>
</dbReference>
<dbReference type="NCBIfam" id="NF001416">
    <property type="entry name" value="PRK00292.1-3"/>
    <property type="match status" value="1"/>
</dbReference>
<proteinExistence type="inferred from homology"/>
<comment type="catalytic activity">
    <reaction evidence="3">
        <text>D-glucose + ATP = D-glucose 6-phosphate + ADP + H(+)</text>
        <dbReference type="Rhea" id="RHEA:17825"/>
        <dbReference type="ChEBI" id="CHEBI:4167"/>
        <dbReference type="ChEBI" id="CHEBI:15378"/>
        <dbReference type="ChEBI" id="CHEBI:30616"/>
        <dbReference type="ChEBI" id="CHEBI:61548"/>
        <dbReference type="ChEBI" id="CHEBI:456216"/>
        <dbReference type="EC" id="2.7.1.2"/>
    </reaction>
</comment>
<evidence type="ECO:0000256" key="3">
    <source>
        <dbReference type="HAMAP-Rule" id="MF_00524"/>
    </source>
</evidence>